<dbReference type="PRINTS" id="PR00722">
    <property type="entry name" value="CHYMOTRYPSIN"/>
</dbReference>
<feature type="domain" description="Peptidase S1" evidence="2">
    <location>
        <begin position="2"/>
        <end position="255"/>
    </location>
</feature>
<protein>
    <recommendedName>
        <fullName evidence="2">Peptidase S1 domain-containing protein</fullName>
    </recommendedName>
</protein>
<sequence>MIMGGETAPIGTAPWNVGVYRFNTKNSNNYDLICGGSIISPILVVSAAHCFWGKGMLSNRISVNDGQYKIAVGKYSRSITIIDNEFTKIMNVTTVYLGEYYYGPSGFHADDIAIVVLQNRISFSIGVSPVCVDWMGIHTIPNGAKGKIVGWGQTEKGIDSPILLEGSLPYINYTSCRNMYTNGFESYVTKDKFCAGSTLGQGAHQGDSGASLSFSHSNLYYLTGVASVKDSNTNNSIAVFTEVKHHIQWIRRLYDEHN</sequence>
<dbReference type="EnsemblMetazoa" id="XM_003244565.4">
    <property type="protein sequence ID" value="XP_003244613.1"/>
    <property type="gene ID" value="LOC100570009"/>
</dbReference>
<dbReference type="CDD" id="cd00190">
    <property type="entry name" value="Tryp_SPc"/>
    <property type="match status" value="1"/>
</dbReference>
<dbReference type="Pfam" id="PF00089">
    <property type="entry name" value="Trypsin"/>
    <property type="match status" value="1"/>
</dbReference>
<dbReference type="Proteomes" id="UP000007819">
    <property type="component" value="Chromosome A2"/>
</dbReference>
<dbReference type="PANTHER" id="PTHR24253">
    <property type="entry name" value="TRANSMEMBRANE PROTEASE SERINE"/>
    <property type="match status" value="1"/>
</dbReference>
<dbReference type="InterPro" id="IPR001314">
    <property type="entry name" value="Peptidase_S1A"/>
</dbReference>
<dbReference type="Gene3D" id="2.40.10.10">
    <property type="entry name" value="Trypsin-like serine proteases"/>
    <property type="match status" value="1"/>
</dbReference>
<dbReference type="InterPro" id="IPR043504">
    <property type="entry name" value="Peptidase_S1_PA_chymotrypsin"/>
</dbReference>
<dbReference type="SUPFAM" id="SSF50494">
    <property type="entry name" value="Trypsin-like serine proteases"/>
    <property type="match status" value="1"/>
</dbReference>
<keyword evidence="4" id="KW-1185">Reference proteome</keyword>
<dbReference type="RefSeq" id="XP_003244613.1">
    <property type="nucleotide sequence ID" value="XM_003244565.3"/>
</dbReference>
<dbReference type="InterPro" id="IPR001254">
    <property type="entry name" value="Trypsin_dom"/>
</dbReference>
<dbReference type="KEGG" id="api:100570009"/>
<dbReference type="PROSITE" id="PS00134">
    <property type="entry name" value="TRYPSIN_HIS"/>
    <property type="match status" value="1"/>
</dbReference>
<keyword evidence="1" id="KW-1015">Disulfide bond</keyword>
<dbReference type="AlphaFoldDB" id="A0A8R2A7T3"/>
<dbReference type="PANTHER" id="PTHR24253:SF153">
    <property type="entry name" value="SERINE PROTEASE HEPSIN"/>
    <property type="match status" value="1"/>
</dbReference>
<dbReference type="GeneID" id="100570009"/>
<name>A0A8R2A7T3_ACYPI</name>
<dbReference type="SMART" id="SM00020">
    <property type="entry name" value="Tryp_SPc"/>
    <property type="match status" value="1"/>
</dbReference>
<dbReference type="OrthoDB" id="8170759at2759"/>
<reference evidence="4" key="1">
    <citation type="submission" date="2010-06" db="EMBL/GenBank/DDBJ databases">
        <authorList>
            <person name="Jiang H."/>
            <person name="Abraham K."/>
            <person name="Ali S."/>
            <person name="Alsbrooks S.L."/>
            <person name="Anim B.N."/>
            <person name="Anosike U.S."/>
            <person name="Attaway T."/>
            <person name="Bandaranaike D.P."/>
            <person name="Battles P.K."/>
            <person name="Bell S.N."/>
            <person name="Bell A.V."/>
            <person name="Beltran B."/>
            <person name="Bickham C."/>
            <person name="Bustamante Y."/>
            <person name="Caleb T."/>
            <person name="Canada A."/>
            <person name="Cardenas V."/>
            <person name="Carter K."/>
            <person name="Chacko J."/>
            <person name="Chandrabose M.N."/>
            <person name="Chavez D."/>
            <person name="Chavez A."/>
            <person name="Chen L."/>
            <person name="Chu H.-S."/>
            <person name="Claassen K.J."/>
            <person name="Cockrell R."/>
            <person name="Collins M."/>
            <person name="Cooper J.A."/>
            <person name="Cree A."/>
            <person name="Curry S.M."/>
            <person name="Da Y."/>
            <person name="Dao M.D."/>
            <person name="Das B."/>
            <person name="Davila M.-L."/>
            <person name="Davy-Carroll L."/>
            <person name="Denson S."/>
            <person name="Dinh H."/>
            <person name="Ebong V.E."/>
            <person name="Edwards J.R."/>
            <person name="Egan A."/>
            <person name="El-Daye J."/>
            <person name="Escobedo L."/>
            <person name="Fernandez S."/>
            <person name="Fernando P.R."/>
            <person name="Flagg N."/>
            <person name="Forbes L.D."/>
            <person name="Fowler R.G."/>
            <person name="Fu Q."/>
            <person name="Gabisi R.A."/>
            <person name="Ganer J."/>
            <person name="Garbino Pronczuk A."/>
            <person name="Garcia R.M."/>
            <person name="Garner T."/>
            <person name="Garrett T.E."/>
            <person name="Gonzalez D.A."/>
            <person name="Hamid H."/>
            <person name="Hawkins E.S."/>
            <person name="Hirani K."/>
            <person name="Hogues M.E."/>
            <person name="Hollins B."/>
            <person name="Hsiao C.-H."/>
            <person name="Jabil R."/>
            <person name="James M.L."/>
            <person name="Jhangiani S.N."/>
            <person name="Johnson B."/>
            <person name="Johnson Q."/>
            <person name="Joshi V."/>
            <person name="Kalu J.B."/>
            <person name="Kam C."/>
            <person name="Kashfia A."/>
            <person name="Keebler J."/>
            <person name="Kisamo H."/>
            <person name="Kovar C.L."/>
            <person name="Lago L.A."/>
            <person name="Lai C.-Y."/>
            <person name="Laidlaw J."/>
            <person name="Lara F."/>
            <person name="Le T.-K."/>
            <person name="Lee S.L."/>
            <person name="Legall F.H."/>
            <person name="Lemon S.J."/>
            <person name="Lewis L.R."/>
            <person name="Li B."/>
            <person name="Liu Y."/>
            <person name="Liu Y.-S."/>
            <person name="Lopez J."/>
            <person name="Lozado R.J."/>
            <person name="Lu J."/>
            <person name="Madu R.C."/>
            <person name="Maheshwari M."/>
            <person name="Maheshwari R."/>
            <person name="Malloy K."/>
            <person name="Martinez E."/>
            <person name="Mathew T."/>
            <person name="Mercado I.C."/>
            <person name="Mercado C."/>
            <person name="Meyer B."/>
            <person name="Montgomery K."/>
            <person name="Morgan M.B."/>
            <person name="Munidasa M."/>
            <person name="Nazareth L.V."/>
            <person name="Nelson J."/>
            <person name="Ng B.M."/>
            <person name="Nguyen N.B."/>
            <person name="Nguyen P.Q."/>
            <person name="Nguyen T."/>
            <person name="Obregon M."/>
            <person name="Okwuonu G.O."/>
            <person name="Onwere C.G."/>
            <person name="Orozco G."/>
            <person name="Parra A."/>
            <person name="Patel S."/>
            <person name="Patil S."/>
            <person name="Perez A."/>
            <person name="Perez Y."/>
            <person name="Pham C."/>
            <person name="Primus E.L."/>
            <person name="Pu L.-L."/>
            <person name="Puazo M."/>
            <person name="Qin X."/>
            <person name="Quiroz J.B."/>
            <person name="Reese J."/>
            <person name="Richards S."/>
            <person name="Rives C.M."/>
            <person name="Robberts R."/>
            <person name="Ruiz S.J."/>
            <person name="Ruiz M.J."/>
            <person name="Santibanez J."/>
            <person name="Schneider B.W."/>
            <person name="Sisson I."/>
            <person name="Smith M."/>
            <person name="Sodergren E."/>
            <person name="Song X.-Z."/>
            <person name="Song B.B."/>
            <person name="Summersgill H."/>
            <person name="Thelus R."/>
            <person name="Thornton R.D."/>
            <person name="Trejos Z.Y."/>
            <person name="Usmani K."/>
            <person name="Vattathil S."/>
            <person name="Villasana D."/>
            <person name="Walker D.L."/>
            <person name="Wang S."/>
            <person name="Wang K."/>
            <person name="White C.S."/>
            <person name="Williams A.C."/>
            <person name="Williamson J."/>
            <person name="Wilson K."/>
            <person name="Woghiren I.O."/>
            <person name="Woodworth J.R."/>
            <person name="Worley K.C."/>
            <person name="Wright R.A."/>
            <person name="Wu W."/>
            <person name="Young L."/>
            <person name="Zhang L."/>
            <person name="Zhang J."/>
            <person name="Zhu Y."/>
            <person name="Muzny D.M."/>
            <person name="Weinstock G."/>
            <person name="Gibbs R.A."/>
        </authorList>
    </citation>
    <scope>NUCLEOTIDE SEQUENCE [LARGE SCALE GENOMIC DNA]</scope>
    <source>
        <strain evidence="4">LSR1</strain>
    </source>
</reference>
<proteinExistence type="predicted"/>
<evidence type="ECO:0000256" key="1">
    <source>
        <dbReference type="ARBA" id="ARBA00023157"/>
    </source>
</evidence>
<accession>A0A8R2A7T3</accession>
<evidence type="ECO:0000313" key="4">
    <source>
        <dbReference type="Proteomes" id="UP000007819"/>
    </source>
</evidence>
<reference evidence="3" key="2">
    <citation type="submission" date="2022-06" db="UniProtKB">
        <authorList>
            <consortium name="EnsemblMetazoa"/>
        </authorList>
    </citation>
    <scope>IDENTIFICATION</scope>
</reference>
<evidence type="ECO:0000259" key="2">
    <source>
        <dbReference type="PROSITE" id="PS50240"/>
    </source>
</evidence>
<evidence type="ECO:0000313" key="3">
    <source>
        <dbReference type="EnsemblMetazoa" id="XP_003244613.1"/>
    </source>
</evidence>
<dbReference type="PROSITE" id="PS50240">
    <property type="entry name" value="TRYPSIN_DOM"/>
    <property type="match status" value="1"/>
</dbReference>
<dbReference type="GO" id="GO:0006508">
    <property type="term" value="P:proteolysis"/>
    <property type="evidence" value="ECO:0007669"/>
    <property type="project" value="InterPro"/>
</dbReference>
<organism evidence="3 4">
    <name type="scientific">Acyrthosiphon pisum</name>
    <name type="common">Pea aphid</name>
    <dbReference type="NCBI Taxonomy" id="7029"/>
    <lineage>
        <taxon>Eukaryota</taxon>
        <taxon>Metazoa</taxon>
        <taxon>Ecdysozoa</taxon>
        <taxon>Arthropoda</taxon>
        <taxon>Hexapoda</taxon>
        <taxon>Insecta</taxon>
        <taxon>Pterygota</taxon>
        <taxon>Neoptera</taxon>
        <taxon>Paraneoptera</taxon>
        <taxon>Hemiptera</taxon>
        <taxon>Sternorrhyncha</taxon>
        <taxon>Aphidomorpha</taxon>
        <taxon>Aphidoidea</taxon>
        <taxon>Aphididae</taxon>
        <taxon>Macrosiphini</taxon>
        <taxon>Acyrthosiphon</taxon>
    </lineage>
</organism>
<dbReference type="InterPro" id="IPR018114">
    <property type="entry name" value="TRYPSIN_HIS"/>
</dbReference>
<dbReference type="InterPro" id="IPR009003">
    <property type="entry name" value="Peptidase_S1_PA"/>
</dbReference>
<dbReference type="GO" id="GO:0004252">
    <property type="term" value="F:serine-type endopeptidase activity"/>
    <property type="evidence" value="ECO:0007669"/>
    <property type="project" value="InterPro"/>
</dbReference>